<dbReference type="EMBL" id="CP000790">
    <property type="protein sequence ID" value="ABU73025.1"/>
    <property type="molecule type" value="Genomic_DNA"/>
</dbReference>
<proteinExistence type="predicted"/>
<evidence type="ECO:0000313" key="1">
    <source>
        <dbReference type="EMBL" id="ABU73025.1"/>
    </source>
</evidence>
<evidence type="ECO:0000313" key="2">
    <source>
        <dbReference type="Proteomes" id="UP000008152"/>
    </source>
</evidence>
<gene>
    <name evidence="1" type="ordered locus">VIBHAR_05119</name>
</gene>
<reference evidence="1 2" key="1">
    <citation type="submission" date="2007-08" db="EMBL/GenBank/DDBJ databases">
        <authorList>
            <consortium name="The Vibrio harveyi Genome Sequencing Project"/>
            <person name="Bassler B."/>
            <person name="Clifton S.W."/>
            <person name="Fulton L."/>
            <person name="Delehaunty K."/>
            <person name="Fronick C."/>
            <person name="Harrison M."/>
            <person name="Markivic C."/>
            <person name="Fulton R."/>
            <person name="Tin-Wollam A.-M."/>
            <person name="Shah N."/>
            <person name="Pepin K."/>
            <person name="Nash W."/>
            <person name="Thiruvilangam P."/>
            <person name="Bhonagiri V."/>
            <person name="Waters C."/>
            <person name="Tu K.C."/>
            <person name="Irgon J."/>
            <person name="Wilson R.K."/>
        </authorList>
    </citation>
    <scope>NUCLEOTIDE SEQUENCE [LARGE SCALE GENOMIC DNA]</scope>
    <source>
        <strain evidence="2">ATCC BAA-1116 / BB120</strain>
    </source>
</reference>
<organism evidence="1 2">
    <name type="scientific">Vibrio campbellii (strain ATCC BAA-1116)</name>
    <dbReference type="NCBI Taxonomy" id="2902295"/>
    <lineage>
        <taxon>Bacteria</taxon>
        <taxon>Pseudomonadati</taxon>
        <taxon>Pseudomonadota</taxon>
        <taxon>Gammaproteobacteria</taxon>
        <taxon>Vibrionales</taxon>
        <taxon>Vibrionaceae</taxon>
        <taxon>Vibrio</taxon>
    </lineage>
</organism>
<name>A7N2I4_VIBC1</name>
<dbReference type="PATRIC" id="fig|338187.36.peg.4004"/>
<accession>A7N2I4</accession>
<dbReference type="KEGG" id="vha:VIBHAR_05119"/>
<dbReference type="Proteomes" id="UP000008152">
    <property type="component" value="Chromosome II"/>
</dbReference>
<sequence>MITKSVESKKAIDLLLSSLSIACTKSLYRPQIFSSNRLI</sequence>
<protein>
    <submittedName>
        <fullName evidence="1">Uncharacterized protein</fullName>
    </submittedName>
</protein>
<dbReference type="AlphaFoldDB" id="A7N2I4"/>